<dbReference type="GO" id="GO:0000981">
    <property type="term" value="F:DNA-binding transcription factor activity, RNA polymerase II-specific"/>
    <property type="evidence" value="ECO:0007669"/>
    <property type="project" value="InterPro"/>
</dbReference>
<dbReference type="GO" id="GO:0006351">
    <property type="term" value="P:DNA-templated transcription"/>
    <property type="evidence" value="ECO:0007669"/>
    <property type="project" value="InterPro"/>
</dbReference>
<dbReference type="Proteomes" id="UP000320762">
    <property type="component" value="Unassembled WGS sequence"/>
</dbReference>
<comment type="subcellular location">
    <subcellularLocation>
        <location evidence="1">Nucleus</location>
    </subcellularLocation>
</comment>
<dbReference type="Gene3D" id="4.10.240.10">
    <property type="entry name" value="Zn(2)-C6 fungal-type DNA-binding domain"/>
    <property type="match status" value="1"/>
</dbReference>
<dbReference type="PROSITE" id="PS50048">
    <property type="entry name" value="ZN2_CY6_FUNGAL_2"/>
    <property type="match status" value="1"/>
</dbReference>
<proteinExistence type="predicted"/>
<feature type="region of interest" description="Disordered" evidence="6">
    <location>
        <begin position="85"/>
        <end position="118"/>
    </location>
</feature>
<evidence type="ECO:0000256" key="5">
    <source>
        <dbReference type="ARBA" id="ARBA00023242"/>
    </source>
</evidence>
<feature type="compositionally biased region" description="Low complexity" evidence="6">
    <location>
        <begin position="85"/>
        <end position="116"/>
    </location>
</feature>
<evidence type="ECO:0000313" key="9">
    <source>
        <dbReference type="Proteomes" id="UP000320762"/>
    </source>
</evidence>
<evidence type="ECO:0000256" key="3">
    <source>
        <dbReference type="ARBA" id="ARBA00023015"/>
    </source>
</evidence>
<dbReference type="Pfam" id="PF04082">
    <property type="entry name" value="Fungal_trans"/>
    <property type="match status" value="1"/>
</dbReference>
<dbReference type="GO" id="GO:0003677">
    <property type="term" value="F:DNA binding"/>
    <property type="evidence" value="ECO:0007669"/>
    <property type="project" value="InterPro"/>
</dbReference>
<feature type="domain" description="Zn(2)-C6 fungal-type" evidence="7">
    <location>
        <begin position="22"/>
        <end position="56"/>
    </location>
</feature>
<dbReference type="GO" id="GO:0008270">
    <property type="term" value="F:zinc ion binding"/>
    <property type="evidence" value="ECO:0007669"/>
    <property type="project" value="InterPro"/>
</dbReference>
<evidence type="ECO:0000256" key="2">
    <source>
        <dbReference type="ARBA" id="ARBA00022723"/>
    </source>
</evidence>
<protein>
    <recommendedName>
        <fullName evidence="7">Zn(2)-C6 fungal-type domain-containing protein</fullName>
    </recommendedName>
</protein>
<dbReference type="PANTHER" id="PTHR47338">
    <property type="entry name" value="ZN(II)2CYS6 TRANSCRIPTION FACTOR (EUROFUNG)-RELATED"/>
    <property type="match status" value="1"/>
</dbReference>
<dbReference type="PANTHER" id="PTHR47338:SF29">
    <property type="entry name" value="ZN(2)-C6 FUNGAL-TYPE DOMAIN-CONTAINING PROTEIN"/>
    <property type="match status" value="1"/>
</dbReference>
<sequence>MASYHDETGGASGSSGLRRGEACTNCRHRKIRCDGVKPICGPCSQSTTGRWEVCDFVPYSRTATRVLKEQIENLEAHIEQLQLSKSSNSDSSVQHRQSSSQGTSLPPASARPSRAPDVSSTHATHRAWLSAFFARVQDLHFFLDIPRFRASLQNRSPAPSSALLDVIYLWGARCASELTLEASLLSRARQSVATAPTTPDVLLHTLQARLLLGQYAYGLDKSVEAGYYLNGAWSLALAAGLHRQRDVDQTRSEVRERINAFWHTLILVNLWSGVEGAPASVSYSESADARIYTPWPGASPSTSAVRRGTLLDFLDGRADGGSESLNYLAMASVVFERCTSVRTAAASGELSDEQLASQIHALDDVIAHLGPSLPSLPTDAPSFPTGPGPLSPSDAVPLRAALLTHTTLRVAVIQLHAPMADMSRTSRERRAGAARAVARMAGDVNVTRLGHVSPVMAALWATACHALIDELTVLRASNRTADMRTYSGALAVLEEALGTFAPRCSLYESRLSTIRQVRAAVGI</sequence>
<evidence type="ECO:0000256" key="1">
    <source>
        <dbReference type="ARBA" id="ARBA00004123"/>
    </source>
</evidence>
<evidence type="ECO:0000256" key="6">
    <source>
        <dbReference type="SAM" id="MobiDB-lite"/>
    </source>
</evidence>
<dbReference type="STRING" id="97359.A0A550BXG5"/>
<gene>
    <name evidence="8" type="ORF">BD626DRAFT_222141</name>
</gene>
<comment type="caution">
    <text evidence="8">The sequence shown here is derived from an EMBL/GenBank/DDBJ whole genome shotgun (WGS) entry which is preliminary data.</text>
</comment>
<evidence type="ECO:0000259" key="7">
    <source>
        <dbReference type="PROSITE" id="PS50048"/>
    </source>
</evidence>
<dbReference type="SUPFAM" id="SSF57701">
    <property type="entry name" value="Zn2/Cys6 DNA-binding domain"/>
    <property type="match status" value="1"/>
</dbReference>
<dbReference type="InterPro" id="IPR001138">
    <property type="entry name" value="Zn2Cys6_DnaBD"/>
</dbReference>
<dbReference type="OrthoDB" id="2309723at2759"/>
<dbReference type="InterPro" id="IPR036864">
    <property type="entry name" value="Zn2-C6_fun-type_DNA-bd_sf"/>
</dbReference>
<keyword evidence="9" id="KW-1185">Reference proteome</keyword>
<reference evidence="8 9" key="1">
    <citation type="journal article" date="2019" name="New Phytol.">
        <title>Comparative genomics reveals unique wood-decay strategies and fruiting body development in the Schizophyllaceae.</title>
        <authorList>
            <person name="Almasi E."/>
            <person name="Sahu N."/>
            <person name="Krizsan K."/>
            <person name="Balint B."/>
            <person name="Kovacs G.M."/>
            <person name="Kiss B."/>
            <person name="Cseklye J."/>
            <person name="Drula E."/>
            <person name="Henrissat B."/>
            <person name="Nagy I."/>
            <person name="Chovatia M."/>
            <person name="Adam C."/>
            <person name="LaButti K."/>
            <person name="Lipzen A."/>
            <person name="Riley R."/>
            <person name="Grigoriev I.V."/>
            <person name="Nagy L.G."/>
        </authorList>
    </citation>
    <scope>NUCLEOTIDE SEQUENCE [LARGE SCALE GENOMIC DNA]</scope>
    <source>
        <strain evidence="8 9">NL-1724</strain>
    </source>
</reference>
<dbReference type="InterPro" id="IPR007219">
    <property type="entry name" value="XnlR_reg_dom"/>
</dbReference>
<dbReference type="CDD" id="cd12148">
    <property type="entry name" value="fungal_TF_MHR"/>
    <property type="match status" value="1"/>
</dbReference>
<dbReference type="InterPro" id="IPR050815">
    <property type="entry name" value="TF_fung"/>
</dbReference>
<accession>A0A550BXG5</accession>
<keyword evidence="4" id="KW-0804">Transcription</keyword>
<keyword evidence="2" id="KW-0479">Metal-binding</keyword>
<dbReference type="AlphaFoldDB" id="A0A550BXG5"/>
<name>A0A550BXG5_9AGAR</name>
<dbReference type="GO" id="GO:0005634">
    <property type="term" value="C:nucleus"/>
    <property type="evidence" value="ECO:0007669"/>
    <property type="project" value="UniProtKB-SubCell"/>
</dbReference>
<keyword evidence="5" id="KW-0539">Nucleus</keyword>
<feature type="region of interest" description="Disordered" evidence="6">
    <location>
        <begin position="1"/>
        <end position="20"/>
    </location>
</feature>
<dbReference type="EMBL" id="VDMD01000050">
    <property type="protein sequence ID" value="TRM57234.1"/>
    <property type="molecule type" value="Genomic_DNA"/>
</dbReference>
<dbReference type="Pfam" id="PF00172">
    <property type="entry name" value="Zn_clus"/>
    <property type="match status" value="1"/>
</dbReference>
<evidence type="ECO:0000256" key="4">
    <source>
        <dbReference type="ARBA" id="ARBA00023163"/>
    </source>
</evidence>
<dbReference type="CDD" id="cd00067">
    <property type="entry name" value="GAL4"/>
    <property type="match status" value="1"/>
</dbReference>
<keyword evidence="3" id="KW-0805">Transcription regulation</keyword>
<organism evidence="8 9">
    <name type="scientific">Schizophyllum amplum</name>
    <dbReference type="NCBI Taxonomy" id="97359"/>
    <lineage>
        <taxon>Eukaryota</taxon>
        <taxon>Fungi</taxon>
        <taxon>Dikarya</taxon>
        <taxon>Basidiomycota</taxon>
        <taxon>Agaricomycotina</taxon>
        <taxon>Agaricomycetes</taxon>
        <taxon>Agaricomycetidae</taxon>
        <taxon>Agaricales</taxon>
        <taxon>Schizophyllaceae</taxon>
        <taxon>Schizophyllum</taxon>
    </lineage>
</organism>
<dbReference type="SMART" id="SM00066">
    <property type="entry name" value="GAL4"/>
    <property type="match status" value="1"/>
</dbReference>
<evidence type="ECO:0000313" key="8">
    <source>
        <dbReference type="EMBL" id="TRM57234.1"/>
    </source>
</evidence>